<comment type="caution">
    <text evidence="2">The sequence shown here is derived from an EMBL/GenBank/DDBJ whole genome shotgun (WGS) entry which is preliminary data.</text>
</comment>
<evidence type="ECO:0000313" key="3">
    <source>
        <dbReference type="Proteomes" id="UP000030182"/>
    </source>
</evidence>
<keyword evidence="1" id="KW-0812">Transmembrane</keyword>
<keyword evidence="1" id="KW-1133">Transmembrane helix</keyword>
<keyword evidence="1" id="KW-0472">Membrane</keyword>
<keyword evidence="3" id="KW-1185">Reference proteome</keyword>
<name>A0ABR4SM56_9MICO</name>
<protein>
    <submittedName>
        <fullName evidence="2">Uncharacterized protein</fullName>
    </submittedName>
</protein>
<reference evidence="2 3" key="1">
    <citation type="submission" date="2014-01" db="EMBL/GenBank/DDBJ databases">
        <title>Draft genome sequence of the multidrug-resistant clinical isolate Dermabacter hominis 1368.</title>
        <authorList>
            <person name="Albersmeier A."/>
            <person name="Bomholt C."/>
            <person name="Glaub A."/>
            <person name="Ruckert C."/>
            <person name="Soriano F."/>
            <person name="Fernandez-Natal I."/>
            <person name="Tauch A."/>
        </authorList>
    </citation>
    <scope>NUCLEOTIDE SEQUENCE [LARGE SCALE GENOMIC DNA]</scope>
    <source>
        <strain evidence="2 3">1368</strain>
    </source>
</reference>
<dbReference type="RefSeq" id="WP_034370446.1">
    <property type="nucleotide sequence ID" value="NZ_KN323183.1"/>
</dbReference>
<feature type="transmembrane region" description="Helical" evidence="1">
    <location>
        <begin position="25"/>
        <end position="58"/>
    </location>
</feature>
<sequence length="157" mass="17499">MSRVKKFIAAYFADMKGGWACGPTAMFIVGAIFCLAIFSLEPITITVCLLIAALFFWLARRTALWLKSDEAKNGDAEDAEPAVKRTGLISVSFSDSYSTYTYRWPFSTYPTPGDWILVPGPRGGRKRAQVMEVGVDCPRGFRKSQLKEAQGWAKTQR</sequence>
<dbReference type="Proteomes" id="UP000030182">
    <property type="component" value="Unassembled WGS sequence"/>
</dbReference>
<dbReference type="EMBL" id="JDRS01000002">
    <property type="protein sequence ID" value="KDS94171.1"/>
    <property type="molecule type" value="Genomic_DNA"/>
</dbReference>
<gene>
    <name evidence="2" type="ORF">DHOM_02675</name>
</gene>
<organism evidence="2 3">
    <name type="scientific">Dermabacter hominis 1368</name>
    <dbReference type="NCBI Taxonomy" id="1450519"/>
    <lineage>
        <taxon>Bacteria</taxon>
        <taxon>Bacillati</taxon>
        <taxon>Actinomycetota</taxon>
        <taxon>Actinomycetes</taxon>
        <taxon>Micrococcales</taxon>
        <taxon>Dermabacteraceae</taxon>
        <taxon>Dermabacter</taxon>
    </lineage>
</organism>
<evidence type="ECO:0000313" key="2">
    <source>
        <dbReference type="EMBL" id="KDS94171.1"/>
    </source>
</evidence>
<proteinExistence type="predicted"/>
<evidence type="ECO:0000256" key="1">
    <source>
        <dbReference type="SAM" id="Phobius"/>
    </source>
</evidence>
<accession>A0ABR4SM56</accession>